<sequence>MGRNLPEPSFCSQACGGASPPPRSSGETRGGASAEHRRCMTTEITKAGAVFTARTPEDLLAVVPAVLGFHPEESLVMLTFGGRRAFHARVDLPECEADIGPVVDTLLAPALRQRPEKVLFIAYSRDARRAATTALHASDVFDEHGFAVIAPLRSDGTSWCHVERDADPEAAEPHAYDVTTHTLTARSVLEGRVTLGSREELVSSVAADPDAAARVLAASESDSARAPGQREVRALVARGLAGGSGLTDADVARLARACLVPGVRDAAWCGLVRETVEEHVELWRSVVVRTPDELVAGVAAVLAFAAWLAGHGALAWCAVDRARVSDPDCSLAVLVADLLQAAVPPTAWSAIRGSAGAPQA</sequence>
<comment type="caution">
    <text evidence="2">The sequence shown here is derived from an EMBL/GenBank/DDBJ whole genome shotgun (WGS) entry which is preliminary data.</text>
</comment>
<reference evidence="2 3" key="1">
    <citation type="submission" date="2019-03" db="EMBL/GenBank/DDBJ databases">
        <authorList>
            <person name="Kim M.K.M."/>
        </authorList>
    </citation>
    <scope>NUCLEOTIDE SEQUENCE [LARGE SCALE GENOMIC DNA]</scope>
    <source>
        <strain evidence="2 3">18JY15-6</strain>
    </source>
</reference>
<protein>
    <submittedName>
        <fullName evidence="2">DUF4192 domain-containing protein</fullName>
    </submittedName>
</protein>
<feature type="region of interest" description="Disordered" evidence="1">
    <location>
        <begin position="1"/>
        <end position="36"/>
    </location>
</feature>
<accession>A0A4R1CHL6</accession>
<dbReference type="Pfam" id="PF13830">
    <property type="entry name" value="DUF4192"/>
    <property type="match status" value="1"/>
</dbReference>
<name>A0A4R1CHL6_9ACTN</name>
<dbReference type="InterPro" id="IPR025447">
    <property type="entry name" value="DUF4192"/>
</dbReference>
<evidence type="ECO:0000313" key="2">
    <source>
        <dbReference type="EMBL" id="TCJ30914.1"/>
    </source>
</evidence>
<gene>
    <name evidence="2" type="ORF">EPD65_02430</name>
</gene>
<evidence type="ECO:0000313" key="3">
    <source>
        <dbReference type="Proteomes" id="UP000295453"/>
    </source>
</evidence>
<keyword evidence="3" id="KW-1185">Reference proteome</keyword>
<evidence type="ECO:0000256" key="1">
    <source>
        <dbReference type="SAM" id="MobiDB-lite"/>
    </source>
</evidence>
<proteinExistence type="predicted"/>
<dbReference type="EMBL" id="SJZJ01000002">
    <property type="protein sequence ID" value="TCJ30914.1"/>
    <property type="molecule type" value="Genomic_DNA"/>
</dbReference>
<dbReference type="OrthoDB" id="3264463at2"/>
<dbReference type="Proteomes" id="UP000295453">
    <property type="component" value="Unassembled WGS sequence"/>
</dbReference>
<organism evidence="2 3">
    <name type="scientific">Nocardioides jejuensis</name>
    <dbReference type="NCBI Taxonomy" id="2502782"/>
    <lineage>
        <taxon>Bacteria</taxon>
        <taxon>Bacillati</taxon>
        <taxon>Actinomycetota</taxon>
        <taxon>Actinomycetes</taxon>
        <taxon>Propionibacteriales</taxon>
        <taxon>Nocardioidaceae</taxon>
        <taxon>Nocardioides</taxon>
    </lineage>
</organism>
<dbReference type="AlphaFoldDB" id="A0A4R1CHL6"/>